<organism evidence="1 2">
    <name type="scientific">Archangium minus</name>
    <dbReference type="NCBI Taxonomy" id="83450"/>
    <lineage>
        <taxon>Bacteria</taxon>
        <taxon>Pseudomonadati</taxon>
        <taxon>Myxococcota</taxon>
        <taxon>Myxococcia</taxon>
        <taxon>Myxococcales</taxon>
        <taxon>Cystobacterineae</taxon>
        <taxon>Archangiaceae</taxon>
        <taxon>Archangium</taxon>
    </lineage>
</organism>
<accession>A0ABY9WU10</accession>
<proteinExistence type="predicted"/>
<evidence type="ECO:0000313" key="2">
    <source>
        <dbReference type="Proteomes" id="UP001611383"/>
    </source>
</evidence>
<dbReference type="Proteomes" id="UP001611383">
    <property type="component" value="Chromosome"/>
</dbReference>
<name>A0ABY9WU10_9BACT</name>
<dbReference type="RefSeq" id="WP_395824830.1">
    <property type="nucleotide sequence ID" value="NZ_CP043494.1"/>
</dbReference>
<dbReference type="EMBL" id="CP043494">
    <property type="protein sequence ID" value="WNG47258.1"/>
    <property type="molecule type" value="Genomic_DNA"/>
</dbReference>
<gene>
    <name evidence="1" type="ORF">F0U60_26385</name>
</gene>
<reference evidence="1 2" key="1">
    <citation type="submission" date="2019-08" db="EMBL/GenBank/DDBJ databases">
        <title>Archangium and Cystobacter genomes.</title>
        <authorList>
            <person name="Chen I.-C.K."/>
            <person name="Wielgoss S."/>
        </authorList>
    </citation>
    <scope>NUCLEOTIDE SEQUENCE [LARGE SCALE GENOMIC DNA]</scope>
    <source>
        <strain evidence="1 2">Cbm 6</strain>
    </source>
</reference>
<protein>
    <recommendedName>
        <fullName evidence="3">Lipoprotein</fullName>
    </recommendedName>
</protein>
<evidence type="ECO:0000313" key="1">
    <source>
        <dbReference type="EMBL" id="WNG47258.1"/>
    </source>
</evidence>
<sequence length="105" mass="10945">MTLSLSDLVKSWTRPLLVASCVAFTGCGAGVEEPSVPGAHEQSSTRNAAEYAEGDCDGPNDCPVSSSLVDCGPGQPYAYAWRTNDGGYCIERDACGPNGLACPIW</sequence>
<keyword evidence="2" id="KW-1185">Reference proteome</keyword>
<evidence type="ECO:0008006" key="3">
    <source>
        <dbReference type="Google" id="ProtNLM"/>
    </source>
</evidence>